<dbReference type="HAMAP" id="MF_00815">
    <property type="entry name" value="ATP_synth_gamma_bact"/>
    <property type="match status" value="1"/>
</dbReference>
<keyword evidence="10" id="KW-1003">Cell membrane</keyword>
<evidence type="ECO:0000313" key="12">
    <source>
        <dbReference type="Proteomes" id="UP000831151"/>
    </source>
</evidence>
<evidence type="ECO:0000313" key="11">
    <source>
        <dbReference type="EMBL" id="UQK59818.1"/>
    </source>
</evidence>
<dbReference type="EMBL" id="CP096649">
    <property type="protein sequence ID" value="UQK59818.1"/>
    <property type="molecule type" value="Genomic_DNA"/>
</dbReference>
<reference evidence="11" key="1">
    <citation type="submission" date="2022-04" db="EMBL/GenBank/DDBJ databases">
        <title>Complete genome sequences of Ezakiella coagulans and Fenollaria massiliensis.</title>
        <authorList>
            <person name="France M.T."/>
            <person name="Clifford J."/>
            <person name="Narina S."/>
            <person name="Rutt L."/>
            <person name="Ravel J."/>
        </authorList>
    </citation>
    <scope>NUCLEOTIDE SEQUENCE</scope>
    <source>
        <strain evidence="11">C0061C2</strain>
    </source>
</reference>
<dbReference type="CDD" id="cd12151">
    <property type="entry name" value="F1-ATPase_gamma"/>
    <property type="match status" value="1"/>
</dbReference>
<dbReference type="SUPFAM" id="SSF52943">
    <property type="entry name" value="ATP synthase (F1-ATPase), gamma subunit"/>
    <property type="match status" value="1"/>
</dbReference>
<dbReference type="Gene3D" id="3.40.1380.10">
    <property type="match status" value="1"/>
</dbReference>
<keyword evidence="12" id="KW-1185">Reference proteome</keyword>
<comment type="function">
    <text evidence="1 10">Produces ATP from ADP in the presence of a proton gradient across the membrane. The gamma chain is believed to be important in regulating ATPase activity and the flow of protons through the CF(0) complex.</text>
</comment>
<dbReference type="GO" id="GO:0045259">
    <property type="term" value="C:proton-transporting ATP synthase complex"/>
    <property type="evidence" value="ECO:0007669"/>
    <property type="project" value="UniProtKB-KW"/>
</dbReference>
<evidence type="ECO:0000256" key="3">
    <source>
        <dbReference type="ARBA" id="ARBA00007681"/>
    </source>
</evidence>
<dbReference type="Proteomes" id="UP000831151">
    <property type="component" value="Chromosome"/>
</dbReference>
<dbReference type="PANTHER" id="PTHR11693">
    <property type="entry name" value="ATP SYNTHASE GAMMA CHAIN"/>
    <property type="match status" value="1"/>
</dbReference>
<dbReference type="Pfam" id="PF00231">
    <property type="entry name" value="ATP-synt"/>
    <property type="match status" value="1"/>
</dbReference>
<dbReference type="GO" id="GO:0042777">
    <property type="term" value="P:proton motive force-driven plasma membrane ATP synthesis"/>
    <property type="evidence" value="ECO:0007669"/>
    <property type="project" value="UniProtKB-UniRule"/>
</dbReference>
<comment type="subcellular location">
    <subcellularLocation>
        <location evidence="10">Cell membrane</location>
        <topology evidence="10">Peripheral membrane protein</topology>
    </subcellularLocation>
    <subcellularLocation>
        <location evidence="2">Membrane</location>
        <topology evidence="2">Peripheral membrane protein</topology>
    </subcellularLocation>
</comment>
<dbReference type="GO" id="GO:0005886">
    <property type="term" value="C:plasma membrane"/>
    <property type="evidence" value="ECO:0007669"/>
    <property type="project" value="UniProtKB-SubCell"/>
</dbReference>
<dbReference type="RefSeq" id="WP_070599756.1">
    <property type="nucleotide sequence ID" value="NZ_CP096649.1"/>
</dbReference>
<dbReference type="KEGG" id="fms:M1R53_04005"/>
<keyword evidence="8 10" id="KW-0139">CF(1)</keyword>
<dbReference type="NCBIfam" id="TIGR01146">
    <property type="entry name" value="ATPsyn_F1gamma"/>
    <property type="match status" value="1"/>
</dbReference>
<sequence>MAEQSKEIKRRIKSVSNIKQITRAMELVSTSKLRKSRQKLELTRPYYNTVESSIREILANTKGVKYDLLERREVKNRLIIVLTSDRGLAGGYNINVIRKAESYIDDKVGTKFILVGVEAREYFKRRYDGIVKEFSYISEEPSFNNAAKIGNICYDLYRKKEIDEVLLVYTHFSTVLSLVPSMVKLLPAESIEKEGNMENRLIEYEPSAEEVLNRLVKDYISITIFGAMIESAASEQASRRNSMKNATDNANDMLESLSLRFNRARQAQITQEITEIVSGANALN</sequence>
<dbReference type="Gene3D" id="1.10.287.80">
    <property type="entry name" value="ATP synthase, gamma subunit, helix hairpin domain"/>
    <property type="match status" value="1"/>
</dbReference>
<dbReference type="InterPro" id="IPR035968">
    <property type="entry name" value="ATP_synth_F1_ATPase_gsu"/>
</dbReference>
<evidence type="ECO:0000256" key="9">
    <source>
        <dbReference type="ARBA" id="ARBA00023310"/>
    </source>
</evidence>
<accession>A0A9E7DKT2</accession>
<evidence type="ECO:0000256" key="6">
    <source>
        <dbReference type="ARBA" id="ARBA00023065"/>
    </source>
</evidence>
<dbReference type="AlphaFoldDB" id="A0A9E7DKT2"/>
<evidence type="ECO:0000256" key="5">
    <source>
        <dbReference type="ARBA" id="ARBA00022781"/>
    </source>
</evidence>
<dbReference type="InterPro" id="IPR023632">
    <property type="entry name" value="ATP_synth_F1_gsu_CS"/>
</dbReference>
<name>A0A9E7DKT2_9FIRM</name>
<dbReference type="InterPro" id="IPR000131">
    <property type="entry name" value="ATP_synth_F1_gsu"/>
</dbReference>
<evidence type="ECO:0000256" key="8">
    <source>
        <dbReference type="ARBA" id="ARBA00023196"/>
    </source>
</evidence>
<keyword evidence="7 10" id="KW-0472">Membrane</keyword>
<protein>
    <recommendedName>
        <fullName evidence="10">ATP synthase gamma chain</fullName>
    </recommendedName>
    <alternativeName>
        <fullName evidence="10">ATP synthase F1 sector gamma subunit</fullName>
    </alternativeName>
    <alternativeName>
        <fullName evidence="10">F-ATPase gamma subunit</fullName>
    </alternativeName>
</protein>
<evidence type="ECO:0000256" key="7">
    <source>
        <dbReference type="ARBA" id="ARBA00023136"/>
    </source>
</evidence>
<keyword evidence="4 10" id="KW-0813">Transport</keyword>
<proteinExistence type="inferred from homology"/>
<keyword evidence="5 10" id="KW-0375">Hydrogen ion transport</keyword>
<evidence type="ECO:0000256" key="10">
    <source>
        <dbReference type="HAMAP-Rule" id="MF_00815"/>
    </source>
</evidence>
<dbReference type="GO" id="GO:0046933">
    <property type="term" value="F:proton-transporting ATP synthase activity, rotational mechanism"/>
    <property type="evidence" value="ECO:0007669"/>
    <property type="project" value="UniProtKB-UniRule"/>
</dbReference>
<evidence type="ECO:0000256" key="2">
    <source>
        <dbReference type="ARBA" id="ARBA00004170"/>
    </source>
</evidence>
<dbReference type="PRINTS" id="PR00126">
    <property type="entry name" value="ATPASEGAMMA"/>
</dbReference>
<keyword evidence="9 10" id="KW-0066">ATP synthesis</keyword>
<evidence type="ECO:0000256" key="4">
    <source>
        <dbReference type="ARBA" id="ARBA00022448"/>
    </source>
</evidence>
<gene>
    <name evidence="10 11" type="primary">atpG</name>
    <name evidence="11" type="ORF">M1R53_04005</name>
</gene>
<evidence type="ECO:0000256" key="1">
    <source>
        <dbReference type="ARBA" id="ARBA00003456"/>
    </source>
</evidence>
<organism evidence="11 12">
    <name type="scientific">Fenollaria massiliensis</name>
    <dbReference type="NCBI Taxonomy" id="938288"/>
    <lineage>
        <taxon>Bacteria</taxon>
        <taxon>Bacillati</taxon>
        <taxon>Bacillota</taxon>
        <taxon>Clostridia</taxon>
        <taxon>Eubacteriales</taxon>
        <taxon>Fenollaria</taxon>
    </lineage>
</organism>
<comment type="subunit">
    <text evidence="10">F-type ATPases have 2 components, CF(1) - the catalytic core - and CF(0) - the membrane proton channel. CF(1) has five subunits: alpha(3), beta(3), gamma(1), delta(1), epsilon(1). CF(0) has three main subunits: a, b and c.</text>
</comment>
<dbReference type="PROSITE" id="PS00153">
    <property type="entry name" value="ATPASE_GAMMA"/>
    <property type="match status" value="1"/>
</dbReference>
<keyword evidence="6 10" id="KW-0406">Ion transport</keyword>
<dbReference type="GO" id="GO:0005524">
    <property type="term" value="F:ATP binding"/>
    <property type="evidence" value="ECO:0007669"/>
    <property type="project" value="UniProtKB-UniRule"/>
</dbReference>
<dbReference type="PANTHER" id="PTHR11693:SF22">
    <property type="entry name" value="ATP SYNTHASE SUBUNIT GAMMA, MITOCHONDRIAL"/>
    <property type="match status" value="1"/>
</dbReference>
<comment type="similarity">
    <text evidence="3 10">Belongs to the ATPase gamma chain family.</text>
</comment>